<organism evidence="1">
    <name type="scientific">Solanum chacoense</name>
    <name type="common">Chaco potato</name>
    <dbReference type="NCBI Taxonomy" id="4108"/>
    <lineage>
        <taxon>Eukaryota</taxon>
        <taxon>Viridiplantae</taxon>
        <taxon>Streptophyta</taxon>
        <taxon>Embryophyta</taxon>
        <taxon>Tracheophyta</taxon>
        <taxon>Spermatophyta</taxon>
        <taxon>Magnoliopsida</taxon>
        <taxon>eudicotyledons</taxon>
        <taxon>Gunneridae</taxon>
        <taxon>Pentapetalae</taxon>
        <taxon>asterids</taxon>
        <taxon>lamiids</taxon>
        <taxon>Solanales</taxon>
        <taxon>Solanaceae</taxon>
        <taxon>Solanoideae</taxon>
        <taxon>Solaneae</taxon>
        <taxon>Solanum</taxon>
    </lineage>
</organism>
<evidence type="ECO:0000313" key="1">
    <source>
        <dbReference type="EMBL" id="JAP09858.1"/>
    </source>
</evidence>
<reference evidence="1" key="1">
    <citation type="submission" date="2015-12" db="EMBL/GenBank/DDBJ databases">
        <title>Gene expression during late stages of embryo sac development: a critical building block for successful pollen-pistil interactions.</title>
        <authorList>
            <person name="Liu Y."/>
            <person name="Joly V."/>
            <person name="Sabar M."/>
            <person name="Matton D.P."/>
        </authorList>
    </citation>
    <scope>NUCLEOTIDE SEQUENCE</scope>
</reference>
<protein>
    <submittedName>
        <fullName evidence="1">Putative ovule protein</fullName>
    </submittedName>
</protein>
<dbReference type="EMBL" id="GEDG01034193">
    <property type="protein sequence ID" value="JAP09858.1"/>
    <property type="molecule type" value="Transcribed_RNA"/>
</dbReference>
<feature type="non-terminal residue" evidence="1">
    <location>
        <position position="1"/>
    </location>
</feature>
<name>A0A0V0GNN0_SOLCH</name>
<dbReference type="AlphaFoldDB" id="A0A0V0GNN0"/>
<accession>A0A0V0GNN0</accession>
<sequence>WTQFLRGENISAQTKHGLIFLAKNRPEWTDQLGQCPLFFITVILLAHHKTSWHLLPTTRHWVE</sequence>
<proteinExistence type="predicted"/>